<name>A0ABR4NNG3_9SACH</name>
<dbReference type="InterPro" id="IPR031342">
    <property type="entry name" value="Mug163-like"/>
</dbReference>
<protein>
    <submittedName>
        <fullName evidence="1">Uncharacterized protein</fullName>
    </submittedName>
</protein>
<keyword evidence="2" id="KW-1185">Reference proteome</keyword>
<dbReference type="EMBL" id="JBEVYD010000011">
    <property type="protein sequence ID" value="KAL3229541.1"/>
    <property type="molecule type" value="Genomic_DNA"/>
</dbReference>
<proteinExistence type="predicted"/>
<dbReference type="Pfam" id="PF17119">
    <property type="entry name" value="MMU163"/>
    <property type="match status" value="1"/>
</dbReference>
<sequence>MLGRRYKYIRRVITSRPGKYQVREIVTNYNDPNDTNLGNLANYLKNTGVPNLLQENLKESILDEAIVLRLLPIAHPYIPNLHGLIQYNASMNAIRLIMRKFVLEETSRIKILSSKRISGAQGEDIRQQCKLSPYLTNNDKLLIKWQSCLPQNADPIEPEDDDFNKTFTFSSNDSLEQKKGSPILDYILQKNPAGSPNLSPGLISQHITIGNKLTSMNNDDTTDNEFTRIVNGIFVFEMNEDNTKITVHTIENVELIDYERRLPLPKGAFAC</sequence>
<evidence type="ECO:0000313" key="1">
    <source>
        <dbReference type="EMBL" id="KAL3229541.1"/>
    </source>
</evidence>
<evidence type="ECO:0000313" key="2">
    <source>
        <dbReference type="Proteomes" id="UP001623330"/>
    </source>
</evidence>
<comment type="caution">
    <text evidence="1">The sequence shown here is derived from an EMBL/GenBank/DDBJ whole genome shotgun (WGS) entry which is preliminary data.</text>
</comment>
<gene>
    <name evidence="1" type="ORF">RNJ44_01677</name>
</gene>
<reference evidence="1 2" key="1">
    <citation type="submission" date="2024-05" db="EMBL/GenBank/DDBJ databases">
        <title>Long read based assembly of the Candida bracarensis genome reveals expanded adhesin content.</title>
        <authorList>
            <person name="Marcet-Houben M."/>
            <person name="Ksiezopolska E."/>
            <person name="Gabaldon T."/>
        </authorList>
    </citation>
    <scope>NUCLEOTIDE SEQUENCE [LARGE SCALE GENOMIC DNA]</scope>
    <source>
        <strain evidence="1 2">CBM6</strain>
    </source>
</reference>
<accession>A0ABR4NNG3</accession>
<organism evidence="1 2">
    <name type="scientific">Nakaseomyces bracarensis</name>
    <dbReference type="NCBI Taxonomy" id="273131"/>
    <lineage>
        <taxon>Eukaryota</taxon>
        <taxon>Fungi</taxon>
        <taxon>Dikarya</taxon>
        <taxon>Ascomycota</taxon>
        <taxon>Saccharomycotina</taxon>
        <taxon>Saccharomycetes</taxon>
        <taxon>Saccharomycetales</taxon>
        <taxon>Saccharomycetaceae</taxon>
        <taxon>Nakaseomyces</taxon>
    </lineage>
</organism>
<dbReference type="Proteomes" id="UP001623330">
    <property type="component" value="Unassembled WGS sequence"/>
</dbReference>